<dbReference type="Gene3D" id="3.40.50.80">
    <property type="entry name" value="Nucleotide-binding domain of ferredoxin-NADP reductase (FNR) module"/>
    <property type="match status" value="1"/>
</dbReference>
<evidence type="ECO:0000259" key="10">
    <source>
        <dbReference type="PROSITE" id="PS51384"/>
    </source>
</evidence>
<dbReference type="InterPro" id="IPR017927">
    <property type="entry name" value="FAD-bd_FR_type"/>
</dbReference>
<evidence type="ECO:0000313" key="11">
    <source>
        <dbReference type="EMBL" id="KAK4217063.1"/>
    </source>
</evidence>
<feature type="binding site" evidence="8">
    <location>
        <position position="268"/>
    </location>
    <ligand>
        <name>FAD</name>
        <dbReference type="ChEBI" id="CHEBI:57692"/>
    </ligand>
</feature>
<evidence type="ECO:0000256" key="4">
    <source>
        <dbReference type="ARBA" id="ARBA00022630"/>
    </source>
</evidence>
<keyword evidence="6" id="KW-0560">Oxidoreductase</keyword>
<dbReference type="PANTHER" id="PTHR19370">
    <property type="entry name" value="NADH-CYTOCHROME B5 REDUCTASE"/>
    <property type="match status" value="1"/>
</dbReference>
<dbReference type="InterPro" id="IPR008333">
    <property type="entry name" value="Cbr1-like_FAD-bd_dom"/>
</dbReference>
<dbReference type="PRINTS" id="PR00406">
    <property type="entry name" value="CYTB5RDTASE"/>
</dbReference>
<feature type="compositionally biased region" description="Basic and acidic residues" evidence="9">
    <location>
        <begin position="447"/>
        <end position="457"/>
    </location>
</feature>
<evidence type="ECO:0000256" key="7">
    <source>
        <dbReference type="ARBA" id="ARBA00023136"/>
    </source>
</evidence>
<evidence type="ECO:0000313" key="12">
    <source>
        <dbReference type="Proteomes" id="UP001301769"/>
    </source>
</evidence>
<dbReference type="Gene3D" id="2.40.30.10">
    <property type="entry name" value="Translation factors"/>
    <property type="match status" value="1"/>
</dbReference>
<dbReference type="PROSITE" id="PS51384">
    <property type="entry name" value="FAD_FR"/>
    <property type="match status" value="1"/>
</dbReference>
<organism evidence="11 12">
    <name type="scientific">Rhypophila decipiens</name>
    <dbReference type="NCBI Taxonomy" id="261697"/>
    <lineage>
        <taxon>Eukaryota</taxon>
        <taxon>Fungi</taxon>
        <taxon>Dikarya</taxon>
        <taxon>Ascomycota</taxon>
        <taxon>Pezizomycotina</taxon>
        <taxon>Sordariomycetes</taxon>
        <taxon>Sordariomycetidae</taxon>
        <taxon>Sordariales</taxon>
        <taxon>Naviculisporaceae</taxon>
        <taxon>Rhypophila</taxon>
    </lineage>
</organism>
<keyword evidence="7" id="KW-0472">Membrane</keyword>
<reference evidence="11" key="1">
    <citation type="journal article" date="2023" name="Mol. Phylogenet. Evol.">
        <title>Genome-scale phylogeny and comparative genomics of the fungal order Sordariales.</title>
        <authorList>
            <person name="Hensen N."/>
            <person name="Bonometti L."/>
            <person name="Westerberg I."/>
            <person name="Brannstrom I.O."/>
            <person name="Guillou S."/>
            <person name="Cros-Aarteil S."/>
            <person name="Calhoun S."/>
            <person name="Haridas S."/>
            <person name="Kuo A."/>
            <person name="Mondo S."/>
            <person name="Pangilinan J."/>
            <person name="Riley R."/>
            <person name="LaButti K."/>
            <person name="Andreopoulos B."/>
            <person name="Lipzen A."/>
            <person name="Chen C."/>
            <person name="Yan M."/>
            <person name="Daum C."/>
            <person name="Ng V."/>
            <person name="Clum A."/>
            <person name="Steindorff A."/>
            <person name="Ohm R.A."/>
            <person name="Martin F."/>
            <person name="Silar P."/>
            <person name="Natvig D.O."/>
            <person name="Lalanne C."/>
            <person name="Gautier V."/>
            <person name="Ament-Velasquez S.L."/>
            <person name="Kruys A."/>
            <person name="Hutchinson M.I."/>
            <person name="Powell A.J."/>
            <person name="Barry K."/>
            <person name="Miller A.N."/>
            <person name="Grigoriev I.V."/>
            <person name="Debuchy R."/>
            <person name="Gladieux P."/>
            <person name="Hiltunen Thoren M."/>
            <person name="Johannesson H."/>
        </authorList>
    </citation>
    <scope>NUCLEOTIDE SEQUENCE</scope>
    <source>
        <strain evidence="11">PSN293</strain>
    </source>
</reference>
<evidence type="ECO:0000256" key="6">
    <source>
        <dbReference type="ARBA" id="ARBA00023002"/>
    </source>
</evidence>
<sequence length="584" mass="65210">MTTSLLLSRPPQGTSLMKSQRLYNAVGVGLRSGRRLSCIPSHASTLAPPTQQHRTKLSHSQQLQPTLKGRRPQISSSSTRWSIPVTVCSRNFTTTKRSTSSTTNDNNNNNKNGSAKEGWWKGWWTSFKEYALPFIPVIILGEFISYRLTKPDPDGNPRDRLFELFVGRPLNSQKFVPFTIVEREQVSPTSFVITVRPKYARDPRVKRRWFQYREVHSNKWILHKAWEYGLWSVEFKQPFAQISREYTPLPSPYGQEEEDLEAGRLRFLIRRMEGGEVSSYLADLKVGDVVELRGPHYGFDVRRRLGQLEEDAAVEGENKKVVFLAGGTGIAPALQVVRALLDNNKVGDVKGAKPDVRIVWANRHRADCVGCEGVSTILNPGVFSTNLGQGNGENAVLSFLAEARARHGDKLRYACTVDEERAFIDATSIAGATGMSRGLFSSTWGGEEGKAPARQDQEQQDGSLTCRYHSAKLLRVTDGSEDSLLSSPRKSDTTRSSKNNTLDLDKSRQQSSKEGTAATCQCDPSHKGKNLLMVSGPDGFISTFVGPKIWANGKELQGPVRGVVGNELGKKHERFWRDWLVLKM</sequence>
<dbReference type="Pfam" id="PF00175">
    <property type="entry name" value="NAD_binding_1"/>
    <property type="match status" value="1"/>
</dbReference>
<feature type="region of interest" description="Disordered" evidence="9">
    <location>
        <begin position="41"/>
        <end position="80"/>
    </location>
</feature>
<dbReference type="InterPro" id="IPR039261">
    <property type="entry name" value="FNR_nucleotide-bd"/>
</dbReference>
<evidence type="ECO:0000256" key="1">
    <source>
        <dbReference type="ARBA" id="ARBA00001974"/>
    </source>
</evidence>
<dbReference type="GO" id="GO:0016020">
    <property type="term" value="C:membrane"/>
    <property type="evidence" value="ECO:0007669"/>
    <property type="project" value="UniProtKB-SubCell"/>
</dbReference>
<feature type="binding site" evidence="8">
    <location>
        <position position="246"/>
    </location>
    <ligand>
        <name>FAD</name>
        <dbReference type="ChEBI" id="CHEBI:57692"/>
    </ligand>
</feature>
<proteinExistence type="inferred from homology"/>
<comment type="cofactor">
    <cofactor evidence="1 8">
        <name>FAD</name>
        <dbReference type="ChEBI" id="CHEBI:57692"/>
    </cofactor>
</comment>
<dbReference type="Pfam" id="PF00970">
    <property type="entry name" value="FAD_binding_6"/>
    <property type="match status" value="1"/>
</dbReference>
<evidence type="ECO:0000256" key="5">
    <source>
        <dbReference type="ARBA" id="ARBA00022827"/>
    </source>
</evidence>
<feature type="region of interest" description="Disordered" evidence="9">
    <location>
        <begin position="94"/>
        <end position="113"/>
    </location>
</feature>
<feature type="binding site" evidence="8">
    <location>
        <position position="244"/>
    </location>
    <ligand>
        <name>FAD</name>
        <dbReference type="ChEBI" id="CHEBI:57692"/>
    </ligand>
</feature>
<evidence type="ECO:0000256" key="8">
    <source>
        <dbReference type="PIRSR" id="PIRSR601834-1"/>
    </source>
</evidence>
<feature type="binding site" evidence="8">
    <location>
        <position position="278"/>
    </location>
    <ligand>
        <name>FAD</name>
        <dbReference type="ChEBI" id="CHEBI:57692"/>
    </ligand>
</feature>
<feature type="compositionally biased region" description="Low complexity" evidence="9">
    <location>
        <begin position="94"/>
        <end position="112"/>
    </location>
</feature>
<dbReference type="InterPro" id="IPR001433">
    <property type="entry name" value="OxRdtase_FAD/NAD-bd"/>
</dbReference>
<accession>A0AAN6YEK8</accession>
<reference evidence="11" key="2">
    <citation type="submission" date="2023-05" db="EMBL/GenBank/DDBJ databases">
        <authorList>
            <consortium name="Lawrence Berkeley National Laboratory"/>
            <person name="Steindorff A."/>
            <person name="Hensen N."/>
            <person name="Bonometti L."/>
            <person name="Westerberg I."/>
            <person name="Brannstrom I.O."/>
            <person name="Guillou S."/>
            <person name="Cros-Aarteil S."/>
            <person name="Calhoun S."/>
            <person name="Haridas S."/>
            <person name="Kuo A."/>
            <person name="Mondo S."/>
            <person name="Pangilinan J."/>
            <person name="Riley R."/>
            <person name="Labutti K."/>
            <person name="Andreopoulos B."/>
            <person name="Lipzen A."/>
            <person name="Chen C."/>
            <person name="Yanf M."/>
            <person name="Daum C."/>
            <person name="Ng V."/>
            <person name="Clum A."/>
            <person name="Ohm R."/>
            <person name="Martin F."/>
            <person name="Silar P."/>
            <person name="Natvig D."/>
            <person name="Lalanne C."/>
            <person name="Gautier V."/>
            <person name="Ament-Velasquez S.L."/>
            <person name="Kruys A."/>
            <person name="Hutchinson M.I."/>
            <person name="Powell A.J."/>
            <person name="Barry K."/>
            <person name="Miller A.N."/>
            <person name="Grigoriev I.V."/>
            <person name="Debuchy R."/>
            <person name="Gladieux P."/>
            <person name="Thoren M.H."/>
            <person name="Johannesson H."/>
        </authorList>
    </citation>
    <scope>NUCLEOTIDE SEQUENCE</scope>
    <source>
        <strain evidence="11">PSN293</strain>
    </source>
</reference>
<feature type="domain" description="FAD-binding FR-type" evidence="10">
    <location>
        <begin position="173"/>
        <end position="302"/>
    </location>
</feature>
<keyword evidence="5 8" id="KW-0274">FAD</keyword>
<evidence type="ECO:0000256" key="2">
    <source>
        <dbReference type="ARBA" id="ARBA00004370"/>
    </source>
</evidence>
<feature type="region of interest" description="Disordered" evidence="9">
    <location>
        <begin position="479"/>
        <end position="521"/>
    </location>
</feature>
<feature type="binding site" evidence="8">
    <location>
        <position position="277"/>
    </location>
    <ligand>
        <name>FAD</name>
        <dbReference type="ChEBI" id="CHEBI:57692"/>
    </ligand>
</feature>
<dbReference type="InterPro" id="IPR001834">
    <property type="entry name" value="CBR-like"/>
</dbReference>
<gene>
    <name evidence="11" type="ORF">QBC37DRAFT_415351</name>
</gene>
<dbReference type="Proteomes" id="UP001301769">
    <property type="component" value="Unassembled WGS sequence"/>
</dbReference>
<keyword evidence="4 8" id="KW-0285">Flavoprotein</keyword>
<protein>
    <recommendedName>
        <fullName evidence="10">FAD-binding FR-type domain-containing protein</fullName>
    </recommendedName>
</protein>
<keyword evidence="12" id="KW-1185">Reference proteome</keyword>
<evidence type="ECO:0000256" key="9">
    <source>
        <dbReference type="SAM" id="MobiDB-lite"/>
    </source>
</evidence>
<comment type="subcellular location">
    <subcellularLocation>
        <location evidence="2">Membrane</location>
    </subcellularLocation>
</comment>
<dbReference type="CDD" id="cd06183">
    <property type="entry name" value="cyt_b5_reduct_like"/>
    <property type="match status" value="1"/>
</dbReference>
<dbReference type="PANTHER" id="PTHR19370:SF189">
    <property type="entry name" value="CYTOCHROME C MITOCHONDRIAL IMPORT FACTOR CYC2"/>
    <property type="match status" value="1"/>
</dbReference>
<dbReference type="EMBL" id="MU858062">
    <property type="protein sequence ID" value="KAK4217063.1"/>
    <property type="molecule type" value="Genomic_DNA"/>
</dbReference>
<feature type="region of interest" description="Disordered" evidence="9">
    <location>
        <begin position="440"/>
        <end position="462"/>
    </location>
</feature>
<dbReference type="SUPFAM" id="SSF52343">
    <property type="entry name" value="Ferredoxin reductase-like, C-terminal NADP-linked domain"/>
    <property type="match status" value="1"/>
</dbReference>
<comment type="caution">
    <text evidence="11">The sequence shown here is derived from an EMBL/GenBank/DDBJ whole genome shotgun (WGS) entry which is preliminary data.</text>
</comment>
<dbReference type="SUPFAM" id="SSF63380">
    <property type="entry name" value="Riboflavin synthase domain-like"/>
    <property type="match status" value="1"/>
</dbReference>
<dbReference type="InterPro" id="IPR017938">
    <property type="entry name" value="Riboflavin_synthase-like_b-brl"/>
</dbReference>
<dbReference type="GO" id="GO:0016491">
    <property type="term" value="F:oxidoreductase activity"/>
    <property type="evidence" value="ECO:0007669"/>
    <property type="project" value="UniProtKB-KW"/>
</dbReference>
<evidence type="ECO:0000256" key="3">
    <source>
        <dbReference type="ARBA" id="ARBA00006105"/>
    </source>
</evidence>
<comment type="similarity">
    <text evidence="3">Belongs to the flavoprotein pyridine nucleotide cytochrome reductase family.</text>
</comment>
<dbReference type="AlphaFoldDB" id="A0AAN6YEK8"/>
<name>A0AAN6YEK8_9PEZI</name>
<feature type="compositionally biased region" description="Polar residues" evidence="9">
    <location>
        <begin position="42"/>
        <end position="65"/>
    </location>
</feature>
<dbReference type="GO" id="GO:0005739">
    <property type="term" value="C:mitochondrion"/>
    <property type="evidence" value="ECO:0007669"/>
    <property type="project" value="TreeGrafter"/>
</dbReference>